<dbReference type="PROSITE" id="PS00921">
    <property type="entry name" value="NITRIL_CHT_2"/>
    <property type="match status" value="1"/>
</dbReference>
<evidence type="ECO:0000313" key="3">
    <source>
        <dbReference type="EMBL" id="KYG79963.1"/>
    </source>
</evidence>
<evidence type="ECO:0000313" key="4">
    <source>
        <dbReference type="Proteomes" id="UP000075663"/>
    </source>
</evidence>
<sequence>MSTKFIAAVVQASPVLFDLEKTLAKVAHLVTESASKGAQLALFPEAFISAYPRGLSFGTVVGSRSTEGRETWLRYWNSSIEVPSKATNQLGEMARNANLFLVIGVNEKDTVSGTMYCTMLYFNPKGELMGKHRKLKPTAAERIVWGEGDGSTLSTFNTSLGKMGGLICWENYMPLARTAMYQKGVQLYLAPTADSRESWQHTLRHIALEGRCFVMGCNQFVTKSMHPNDLPGIADLDHQPEVMSRGGSVIVSPTGEVLAGPLWDEEGILTAEISIDEVIKSKLDFDPIGHYARNDVFSLTVQGLPDSAEFG</sequence>
<evidence type="ECO:0000259" key="2">
    <source>
        <dbReference type="PROSITE" id="PS50263"/>
    </source>
</evidence>
<dbReference type="PANTHER" id="PTHR46044:SF1">
    <property type="entry name" value="CN HYDROLASE DOMAIN-CONTAINING PROTEIN"/>
    <property type="match status" value="1"/>
</dbReference>
<evidence type="ECO:0000256" key="1">
    <source>
        <dbReference type="ARBA" id="ARBA00008129"/>
    </source>
</evidence>
<proteinExistence type="inferred from homology"/>
<dbReference type="InterPro" id="IPR036526">
    <property type="entry name" value="C-N_Hydrolase_sf"/>
</dbReference>
<dbReference type="InterPro" id="IPR044149">
    <property type="entry name" value="Nitrilases_CHs"/>
</dbReference>
<dbReference type="SUPFAM" id="SSF56317">
    <property type="entry name" value="Carbon-nitrogen hydrolase"/>
    <property type="match status" value="1"/>
</dbReference>
<dbReference type="PROSITE" id="PS50263">
    <property type="entry name" value="CN_HYDROLASE"/>
    <property type="match status" value="1"/>
</dbReference>
<dbReference type="RefSeq" id="WP_062303001.1">
    <property type="nucleotide sequence ID" value="NZ_LRPB01000048.1"/>
</dbReference>
<dbReference type="Pfam" id="PF00795">
    <property type="entry name" value="CN_hydrolase"/>
    <property type="match status" value="1"/>
</dbReference>
<dbReference type="Gene3D" id="3.60.110.10">
    <property type="entry name" value="Carbon-nitrogen hydrolase"/>
    <property type="match status" value="1"/>
</dbReference>
<dbReference type="InterPro" id="IPR003010">
    <property type="entry name" value="C-N_Hydrolase"/>
</dbReference>
<protein>
    <submittedName>
        <fullName evidence="3">Nitrilase</fullName>
    </submittedName>
</protein>
<accession>A0A150XMQ2</accession>
<dbReference type="InterPro" id="IPR000132">
    <property type="entry name" value="Nitrilase/CN_hydratase_CS"/>
</dbReference>
<reference evidence="3 4" key="1">
    <citation type="submission" date="2016-01" db="EMBL/GenBank/DDBJ databases">
        <title>Genome sequencing of Roseivirga seohaensis SW-152.</title>
        <authorList>
            <person name="Selvaratnam C."/>
            <person name="Thevarajoo S."/>
            <person name="Goh K.M."/>
            <person name="Ee R."/>
            <person name="Chan K.-G."/>
            <person name="Chong C.S."/>
        </authorList>
    </citation>
    <scope>NUCLEOTIDE SEQUENCE [LARGE SCALE GENOMIC DNA]</scope>
    <source>
        <strain evidence="3 4">SW-152</strain>
    </source>
</reference>
<dbReference type="Proteomes" id="UP000075663">
    <property type="component" value="Unassembled WGS sequence"/>
</dbReference>
<name>A0A150XMQ2_9BACT</name>
<organism evidence="3 4">
    <name type="scientific">Roseivirga seohaensis</name>
    <dbReference type="NCBI Taxonomy" id="1914963"/>
    <lineage>
        <taxon>Bacteria</taxon>
        <taxon>Pseudomonadati</taxon>
        <taxon>Bacteroidota</taxon>
        <taxon>Cytophagia</taxon>
        <taxon>Cytophagales</taxon>
        <taxon>Roseivirgaceae</taxon>
        <taxon>Roseivirga</taxon>
    </lineage>
</organism>
<dbReference type="CDD" id="cd07564">
    <property type="entry name" value="nitrilases_CHs"/>
    <property type="match status" value="1"/>
</dbReference>
<comment type="similarity">
    <text evidence="1">Belongs to the carbon-nitrogen hydrolase superfamily. Nitrilase family.</text>
</comment>
<dbReference type="STRING" id="1914963.AWW67_11705"/>
<dbReference type="AlphaFoldDB" id="A0A150XMQ2"/>
<gene>
    <name evidence="3" type="ORF">AWW67_11705</name>
</gene>
<dbReference type="EMBL" id="LRPB01000048">
    <property type="protein sequence ID" value="KYG79963.1"/>
    <property type="molecule type" value="Genomic_DNA"/>
</dbReference>
<comment type="caution">
    <text evidence="3">The sequence shown here is derived from an EMBL/GenBank/DDBJ whole genome shotgun (WGS) entry which is preliminary data.</text>
</comment>
<dbReference type="PANTHER" id="PTHR46044">
    <property type="entry name" value="NITRILASE"/>
    <property type="match status" value="1"/>
</dbReference>
<dbReference type="GO" id="GO:0000257">
    <property type="term" value="F:nitrilase activity"/>
    <property type="evidence" value="ECO:0007669"/>
    <property type="project" value="UniProtKB-ARBA"/>
</dbReference>
<feature type="domain" description="CN hydrolase" evidence="2">
    <location>
        <begin position="5"/>
        <end position="275"/>
    </location>
</feature>